<name>A0A6A5WXG6_9PLEO</name>
<sequence>MSPTITPEDIPKAANFDVRTSSFFQHHTQLPSPEEVRSQAKAQREAGTHWGWKERGVSGTARPSPAVFEEMSLFVKWGRDIKIAEGQVLYAIRESCGNSVPVPEIYGWRTDGTEAFLYMEAIQGKTLDNEWPEMKEGDRLRICSELKTILRSLRQIKQDPNDIFIGNITRSRYFERALFLESQVKTGPFLSVKDFHDWFIHQYKRRLSRADQETIPEPYRQDLPDTSRIVFTHGDLHQSNVIISSSPSGPPQVAAVIDWEQSGWLPDYWEDCKAHWTVLPSSEWAQKYLPLIMKKDEKIQEAWSYYTDPVGCGC</sequence>
<reference evidence="3" key="1">
    <citation type="journal article" date="2020" name="Stud. Mycol.">
        <title>101 Dothideomycetes genomes: a test case for predicting lifestyles and emergence of pathogens.</title>
        <authorList>
            <person name="Haridas S."/>
            <person name="Albert R."/>
            <person name="Binder M."/>
            <person name="Bloem J."/>
            <person name="Labutti K."/>
            <person name="Salamov A."/>
            <person name="Andreopoulos B."/>
            <person name="Baker S."/>
            <person name="Barry K."/>
            <person name="Bills G."/>
            <person name="Bluhm B."/>
            <person name="Cannon C."/>
            <person name="Castanera R."/>
            <person name="Culley D."/>
            <person name="Daum C."/>
            <person name="Ezra D."/>
            <person name="Gonzalez J."/>
            <person name="Henrissat B."/>
            <person name="Kuo A."/>
            <person name="Liang C."/>
            <person name="Lipzen A."/>
            <person name="Lutzoni F."/>
            <person name="Magnuson J."/>
            <person name="Mondo S."/>
            <person name="Nolan M."/>
            <person name="Ohm R."/>
            <person name="Pangilinan J."/>
            <person name="Park H.-J."/>
            <person name="Ramirez L."/>
            <person name="Alfaro M."/>
            <person name="Sun H."/>
            <person name="Tritt A."/>
            <person name="Yoshinaga Y."/>
            <person name="Zwiers L.-H."/>
            <person name="Turgeon B."/>
            <person name="Goodwin S."/>
            <person name="Spatafora J."/>
            <person name="Crous P."/>
            <person name="Grigoriev I."/>
        </authorList>
    </citation>
    <scope>NUCLEOTIDE SEQUENCE</scope>
    <source>
        <strain evidence="3">CBS 123094</strain>
    </source>
</reference>
<proteinExistence type="predicted"/>
<dbReference type="PANTHER" id="PTHR21310:SF54">
    <property type="entry name" value="AMINOGLYCOSIDE PHOSPHOTRANSFERASE DOMAIN-CONTAINING PROTEIN"/>
    <property type="match status" value="1"/>
</dbReference>
<dbReference type="InterPro" id="IPR011009">
    <property type="entry name" value="Kinase-like_dom_sf"/>
</dbReference>
<dbReference type="InterPro" id="IPR051678">
    <property type="entry name" value="AGP_Transferase"/>
</dbReference>
<organism evidence="3 4">
    <name type="scientific">Amniculicola lignicola CBS 123094</name>
    <dbReference type="NCBI Taxonomy" id="1392246"/>
    <lineage>
        <taxon>Eukaryota</taxon>
        <taxon>Fungi</taxon>
        <taxon>Dikarya</taxon>
        <taxon>Ascomycota</taxon>
        <taxon>Pezizomycotina</taxon>
        <taxon>Dothideomycetes</taxon>
        <taxon>Pleosporomycetidae</taxon>
        <taxon>Pleosporales</taxon>
        <taxon>Amniculicolaceae</taxon>
        <taxon>Amniculicola</taxon>
    </lineage>
</organism>
<evidence type="ECO:0000313" key="4">
    <source>
        <dbReference type="Proteomes" id="UP000799779"/>
    </source>
</evidence>
<dbReference type="Gene3D" id="3.90.1200.10">
    <property type="match status" value="1"/>
</dbReference>
<protein>
    <submittedName>
        <fullName evidence="3">Phosphotransferase enzyme family protein</fullName>
    </submittedName>
</protein>
<feature type="region of interest" description="Disordered" evidence="1">
    <location>
        <begin position="26"/>
        <end position="62"/>
    </location>
</feature>
<gene>
    <name evidence="3" type="ORF">P154DRAFT_462907</name>
</gene>
<dbReference type="PANTHER" id="PTHR21310">
    <property type="entry name" value="AMINOGLYCOSIDE PHOSPHOTRANSFERASE-RELATED-RELATED"/>
    <property type="match status" value="1"/>
</dbReference>
<keyword evidence="4" id="KW-1185">Reference proteome</keyword>
<dbReference type="InterPro" id="IPR002575">
    <property type="entry name" value="Aminoglycoside_PTrfase"/>
</dbReference>
<feature type="domain" description="Aminoglycoside phosphotransferase" evidence="2">
    <location>
        <begin position="97"/>
        <end position="264"/>
    </location>
</feature>
<evidence type="ECO:0000256" key="1">
    <source>
        <dbReference type="SAM" id="MobiDB-lite"/>
    </source>
</evidence>
<accession>A0A6A5WXG6</accession>
<dbReference type="AlphaFoldDB" id="A0A6A5WXG6"/>
<dbReference type="Proteomes" id="UP000799779">
    <property type="component" value="Unassembled WGS sequence"/>
</dbReference>
<dbReference type="EMBL" id="ML977578">
    <property type="protein sequence ID" value="KAF2002346.1"/>
    <property type="molecule type" value="Genomic_DNA"/>
</dbReference>
<keyword evidence="3" id="KW-0808">Transferase</keyword>
<dbReference type="SUPFAM" id="SSF56112">
    <property type="entry name" value="Protein kinase-like (PK-like)"/>
    <property type="match status" value="1"/>
</dbReference>
<feature type="compositionally biased region" description="Basic and acidic residues" evidence="1">
    <location>
        <begin position="34"/>
        <end position="56"/>
    </location>
</feature>
<dbReference type="OrthoDB" id="5404599at2759"/>
<dbReference type="Pfam" id="PF01636">
    <property type="entry name" value="APH"/>
    <property type="match status" value="1"/>
</dbReference>
<dbReference type="GO" id="GO:0016740">
    <property type="term" value="F:transferase activity"/>
    <property type="evidence" value="ECO:0007669"/>
    <property type="project" value="UniProtKB-KW"/>
</dbReference>
<evidence type="ECO:0000259" key="2">
    <source>
        <dbReference type="Pfam" id="PF01636"/>
    </source>
</evidence>
<evidence type="ECO:0000313" key="3">
    <source>
        <dbReference type="EMBL" id="KAF2002346.1"/>
    </source>
</evidence>